<dbReference type="Proteomes" id="UP000799423">
    <property type="component" value="Unassembled WGS sequence"/>
</dbReference>
<dbReference type="OrthoDB" id="3439209at2759"/>
<evidence type="ECO:0000256" key="1">
    <source>
        <dbReference type="SAM" id="MobiDB-lite"/>
    </source>
</evidence>
<evidence type="ECO:0000313" key="3">
    <source>
        <dbReference type="Proteomes" id="UP000799423"/>
    </source>
</evidence>
<feature type="region of interest" description="Disordered" evidence="1">
    <location>
        <begin position="1"/>
        <end position="37"/>
    </location>
</feature>
<feature type="region of interest" description="Disordered" evidence="1">
    <location>
        <begin position="233"/>
        <end position="269"/>
    </location>
</feature>
<feature type="compositionally biased region" description="Polar residues" evidence="1">
    <location>
        <begin position="127"/>
        <end position="142"/>
    </location>
</feature>
<feature type="compositionally biased region" description="Polar residues" evidence="1">
    <location>
        <begin position="19"/>
        <end position="37"/>
    </location>
</feature>
<dbReference type="EMBL" id="MU006288">
    <property type="protein sequence ID" value="KAF2856997.1"/>
    <property type="molecule type" value="Genomic_DNA"/>
</dbReference>
<organism evidence="2 3">
    <name type="scientific">Plenodomus tracheiphilus IPT5</name>
    <dbReference type="NCBI Taxonomy" id="1408161"/>
    <lineage>
        <taxon>Eukaryota</taxon>
        <taxon>Fungi</taxon>
        <taxon>Dikarya</taxon>
        <taxon>Ascomycota</taxon>
        <taxon>Pezizomycotina</taxon>
        <taxon>Dothideomycetes</taxon>
        <taxon>Pleosporomycetidae</taxon>
        <taxon>Pleosporales</taxon>
        <taxon>Pleosporineae</taxon>
        <taxon>Leptosphaeriaceae</taxon>
        <taxon>Plenodomus</taxon>
    </lineage>
</organism>
<evidence type="ECO:0000313" key="2">
    <source>
        <dbReference type="EMBL" id="KAF2856997.1"/>
    </source>
</evidence>
<accession>A0A6A7BPZ5</accession>
<feature type="region of interest" description="Disordered" evidence="1">
    <location>
        <begin position="127"/>
        <end position="187"/>
    </location>
</feature>
<sequence length="460" mass="50055">MEQPMQAAMRQYRPEKLTQRPQWATQQQLPPALKSSLSMNDGAADAYSIALGQYWGSASGIDPSGAWNNAQFMIPELNSQLRQNSNFIYNHDAAQHVAAQRHSSYGGQLSWTPSALRGAIASTSTSVSDFESNHSLSPQSYLSDGMGASFSPGSVPDQASPRGDWNVSGSSGPMKESAPQFPSTFSPTSLGSAFNNNFRRRPGVAGLADDESGIAASSLSIEAGRPARAPVATFKDCDHTSPDGSLTSANSSNSSWYTPGYSPSSSGARLAQQNTGAFNASCESDLGASPTGCGSSSFYAPASGRGSHVLSRPQDNLQARFQAPRTSDVEAQRQHNDDILVQGKQDGMTYREIRKKMLGEKPAESTLRGRYRSLTKARKDRVRKPQWHRCDIELLSSYVNRELERIEKTLSNPRATSIDQKLIKVRWKEVADFIKGNGGSYHFGNSTCKRKWKELNPQAK</sequence>
<gene>
    <name evidence="2" type="ORF">T440DRAFT_512976</name>
</gene>
<name>A0A6A7BPZ5_9PLEO</name>
<dbReference type="AlphaFoldDB" id="A0A6A7BPZ5"/>
<proteinExistence type="predicted"/>
<protein>
    <recommendedName>
        <fullName evidence="4">Myb-like domain-containing protein</fullName>
    </recommendedName>
</protein>
<reference evidence="2" key="1">
    <citation type="submission" date="2020-01" db="EMBL/GenBank/DDBJ databases">
        <authorList>
            <consortium name="DOE Joint Genome Institute"/>
            <person name="Haridas S."/>
            <person name="Albert R."/>
            <person name="Binder M."/>
            <person name="Bloem J."/>
            <person name="Labutti K."/>
            <person name="Salamov A."/>
            <person name="Andreopoulos B."/>
            <person name="Baker S.E."/>
            <person name="Barry K."/>
            <person name="Bills G."/>
            <person name="Bluhm B.H."/>
            <person name="Cannon C."/>
            <person name="Castanera R."/>
            <person name="Culley D.E."/>
            <person name="Daum C."/>
            <person name="Ezra D."/>
            <person name="Gonzalez J.B."/>
            <person name="Henrissat B."/>
            <person name="Kuo A."/>
            <person name="Liang C."/>
            <person name="Lipzen A."/>
            <person name="Lutzoni F."/>
            <person name="Magnuson J."/>
            <person name="Mondo S."/>
            <person name="Nolan M."/>
            <person name="Ohm R."/>
            <person name="Pangilinan J."/>
            <person name="Park H.-J."/>
            <person name="Ramirez L."/>
            <person name="Alfaro M."/>
            <person name="Sun H."/>
            <person name="Tritt A."/>
            <person name="Yoshinaga Y."/>
            <person name="Zwiers L.-H."/>
            <person name="Turgeon B.G."/>
            <person name="Goodwin S.B."/>
            <person name="Spatafora J.W."/>
            <person name="Crous P.W."/>
            <person name="Grigoriev I.V."/>
        </authorList>
    </citation>
    <scope>NUCLEOTIDE SEQUENCE</scope>
    <source>
        <strain evidence="2">IPT5</strain>
    </source>
</reference>
<evidence type="ECO:0008006" key="4">
    <source>
        <dbReference type="Google" id="ProtNLM"/>
    </source>
</evidence>
<feature type="compositionally biased region" description="Low complexity" evidence="1">
    <location>
        <begin position="245"/>
        <end position="255"/>
    </location>
</feature>
<keyword evidence="3" id="KW-1185">Reference proteome</keyword>